<evidence type="ECO:0008006" key="3">
    <source>
        <dbReference type="Google" id="ProtNLM"/>
    </source>
</evidence>
<evidence type="ECO:0000313" key="2">
    <source>
        <dbReference type="Proteomes" id="UP000320235"/>
    </source>
</evidence>
<gene>
    <name evidence="1" type="ORF">FB391_0313</name>
</gene>
<evidence type="ECO:0000313" key="1">
    <source>
        <dbReference type="EMBL" id="TQM34026.1"/>
    </source>
</evidence>
<name>A0A543FJZ4_9MICO</name>
<reference evidence="1 2" key="1">
    <citation type="submission" date="2019-06" db="EMBL/GenBank/DDBJ databases">
        <title>Sequencing the genomes of 1000 actinobacteria strains.</title>
        <authorList>
            <person name="Klenk H.-P."/>
        </authorList>
    </citation>
    <scope>NUCLEOTIDE SEQUENCE [LARGE SCALE GENOMIC DNA]</scope>
    <source>
        <strain evidence="1 2">DSM 105492</strain>
    </source>
</reference>
<keyword evidence="2" id="KW-1185">Reference proteome</keyword>
<proteinExistence type="predicted"/>
<protein>
    <recommendedName>
        <fullName evidence="3">Excreted virulence factor EspC (Type VII ESX diderm)</fullName>
    </recommendedName>
</protein>
<dbReference type="AlphaFoldDB" id="A0A543FJZ4"/>
<dbReference type="EMBL" id="VFPE01000001">
    <property type="protein sequence ID" value="TQM34026.1"/>
    <property type="molecule type" value="Genomic_DNA"/>
</dbReference>
<dbReference type="Proteomes" id="UP000320235">
    <property type="component" value="Unassembled WGS sequence"/>
</dbReference>
<dbReference type="RefSeq" id="WP_185842886.1">
    <property type="nucleotide sequence ID" value="NZ_BAABLH010000020.1"/>
</dbReference>
<sequence length="114" mass="12632">MADRVWLNMEDLEEVTAGLSAAISEFEHAADNTDEIEGAIGRPDGRGSLRDRVDDFEGDWNDNRDKLKESLTGVRDHLQGIIDGFLKLDTDLATQMSDAQRDQLANSGRDNTPV</sequence>
<organism evidence="1 2">
    <name type="scientific">Microbacterium kyungheense</name>
    <dbReference type="NCBI Taxonomy" id="1263636"/>
    <lineage>
        <taxon>Bacteria</taxon>
        <taxon>Bacillati</taxon>
        <taxon>Actinomycetota</taxon>
        <taxon>Actinomycetes</taxon>
        <taxon>Micrococcales</taxon>
        <taxon>Microbacteriaceae</taxon>
        <taxon>Microbacterium</taxon>
    </lineage>
</organism>
<comment type="caution">
    <text evidence="1">The sequence shown here is derived from an EMBL/GenBank/DDBJ whole genome shotgun (WGS) entry which is preliminary data.</text>
</comment>
<accession>A0A543FJZ4</accession>